<dbReference type="InterPro" id="IPR000504">
    <property type="entry name" value="RRM_dom"/>
</dbReference>
<gene>
    <name evidence="8" type="ORF">KSP39_PZI008594</name>
</gene>
<keyword evidence="4" id="KW-0539">Nucleus</keyword>
<dbReference type="PANTHER" id="PTHR23236">
    <property type="entry name" value="EUKARYOTIC TRANSLATION INITIATION FACTOR 4B/4H"/>
    <property type="match status" value="1"/>
</dbReference>
<feature type="domain" description="RRM" evidence="7">
    <location>
        <begin position="61"/>
        <end position="142"/>
    </location>
</feature>
<evidence type="ECO:0000256" key="6">
    <source>
        <dbReference type="SAM" id="MobiDB-lite"/>
    </source>
</evidence>
<reference evidence="8 9" key="1">
    <citation type="journal article" date="2022" name="Nat. Plants">
        <title>Genomes of leafy and leafless Platanthera orchids illuminate the evolution of mycoheterotrophy.</title>
        <authorList>
            <person name="Li M.H."/>
            <person name="Liu K.W."/>
            <person name="Li Z."/>
            <person name="Lu H.C."/>
            <person name="Ye Q.L."/>
            <person name="Zhang D."/>
            <person name="Wang J.Y."/>
            <person name="Li Y.F."/>
            <person name="Zhong Z.M."/>
            <person name="Liu X."/>
            <person name="Yu X."/>
            <person name="Liu D.K."/>
            <person name="Tu X.D."/>
            <person name="Liu B."/>
            <person name="Hao Y."/>
            <person name="Liao X.Y."/>
            <person name="Jiang Y.T."/>
            <person name="Sun W.H."/>
            <person name="Chen J."/>
            <person name="Chen Y.Q."/>
            <person name="Ai Y."/>
            <person name="Zhai J.W."/>
            <person name="Wu S.S."/>
            <person name="Zhou Z."/>
            <person name="Hsiao Y.Y."/>
            <person name="Wu W.L."/>
            <person name="Chen Y.Y."/>
            <person name="Lin Y.F."/>
            <person name="Hsu J.L."/>
            <person name="Li C.Y."/>
            <person name="Wang Z.W."/>
            <person name="Zhao X."/>
            <person name="Zhong W.Y."/>
            <person name="Ma X.K."/>
            <person name="Ma L."/>
            <person name="Huang J."/>
            <person name="Chen G.Z."/>
            <person name="Huang M.Z."/>
            <person name="Huang L."/>
            <person name="Peng D.H."/>
            <person name="Luo Y.B."/>
            <person name="Zou S.Q."/>
            <person name="Chen S.P."/>
            <person name="Lan S."/>
            <person name="Tsai W.C."/>
            <person name="Van de Peer Y."/>
            <person name="Liu Z.J."/>
        </authorList>
    </citation>
    <scope>NUCLEOTIDE SEQUENCE [LARGE SCALE GENOMIC DNA]</scope>
    <source>
        <strain evidence="8">Lor287</strain>
    </source>
</reference>
<dbReference type="PROSITE" id="PS50102">
    <property type="entry name" value="RRM"/>
    <property type="match status" value="1"/>
</dbReference>
<dbReference type="InterPro" id="IPR035979">
    <property type="entry name" value="RBD_domain_sf"/>
</dbReference>
<dbReference type="Proteomes" id="UP001418222">
    <property type="component" value="Unassembled WGS sequence"/>
</dbReference>
<dbReference type="EMBL" id="JBBWWQ010000006">
    <property type="protein sequence ID" value="KAK8944926.1"/>
    <property type="molecule type" value="Genomic_DNA"/>
</dbReference>
<proteinExistence type="inferred from homology"/>
<dbReference type="InterPro" id="IPR012677">
    <property type="entry name" value="Nucleotide-bd_a/b_plait_sf"/>
</dbReference>
<evidence type="ECO:0000256" key="5">
    <source>
        <dbReference type="PROSITE-ProRule" id="PRU00176"/>
    </source>
</evidence>
<dbReference type="Gene3D" id="3.30.70.330">
    <property type="match status" value="2"/>
</dbReference>
<keyword evidence="9" id="KW-1185">Reference proteome</keyword>
<dbReference type="GO" id="GO:0005730">
    <property type="term" value="C:nucleolus"/>
    <property type="evidence" value="ECO:0007669"/>
    <property type="project" value="UniProtKB-SubCell"/>
</dbReference>
<dbReference type="Pfam" id="PF00076">
    <property type="entry name" value="RRM_1"/>
    <property type="match status" value="1"/>
</dbReference>
<feature type="compositionally biased region" description="Low complexity" evidence="6">
    <location>
        <begin position="209"/>
        <end position="221"/>
    </location>
</feature>
<comment type="subcellular location">
    <subcellularLocation>
        <location evidence="1">Nucleus</location>
        <location evidence="1">Nucleolus</location>
    </subcellularLocation>
</comment>
<dbReference type="SMART" id="SM00360">
    <property type="entry name" value="RRM"/>
    <property type="match status" value="1"/>
</dbReference>
<comment type="similarity">
    <text evidence="2">Belongs to the RRM RBM34 family.</text>
</comment>
<evidence type="ECO:0000256" key="2">
    <source>
        <dbReference type="ARBA" id="ARBA00007077"/>
    </source>
</evidence>
<dbReference type="SUPFAM" id="SSF54928">
    <property type="entry name" value="RNA-binding domain, RBD"/>
    <property type="match status" value="2"/>
</dbReference>
<evidence type="ECO:0000313" key="9">
    <source>
        <dbReference type="Proteomes" id="UP001418222"/>
    </source>
</evidence>
<evidence type="ECO:0000256" key="3">
    <source>
        <dbReference type="ARBA" id="ARBA00022884"/>
    </source>
</evidence>
<sequence>MSALNCLYSVNAYIVFKEEQSAQSALSQNMAQVGGNHIRVDMACPPRKKMKGESRVYDRKKTAFVGNLPFDVKDEELYKLFCGLNPSEPNVEAVRVIRDPSTSAGKGIAYVLFKTRDAANQVCRRRDLKIRDRNLRVCHVKSDVVPSNKVKVAPTRSFPSRSPVSGSGATPSGRGENWKRKVSASVSYEGTRSSKKGAVNKTFSQRFPSGKSNSGFSSSSWSERKAHVKKRPAVAARKDKQLKKRKQADFTPENTQRNKKARKL</sequence>
<evidence type="ECO:0000256" key="4">
    <source>
        <dbReference type="ARBA" id="ARBA00023242"/>
    </source>
</evidence>
<evidence type="ECO:0000256" key="1">
    <source>
        <dbReference type="ARBA" id="ARBA00004604"/>
    </source>
</evidence>
<protein>
    <recommendedName>
        <fullName evidence="7">RRM domain-containing protein</fullName>
    </recommendedName>
</protein>
<organism evidence="8 9">
    <name type="scientific">Platanthera zijinensis</name>
    <dbReference type="NCBI Taxonomy" id="2320716"/>
    <lineage>
        <taxon>Eukaryota</taxon>
        <taxon>Viridiplantae</taxon>
        <taxon>Streptophyta</taxon>
        <taxon>Embryophyta</taxon>
        <taxon>Tracheophyta</taxon>
        <taxon>Spermatophyta</taxon>
        <taxon>Magnoliopsida</taxon>
        <taxon>Liliopsida</taxon>
        <taxon>Asparagales</taxon>
        <taxon>Orchidaceae</taxon>
        <taxon>Orchidoideae</taxon>
        <taxon>Orchideae</taxon>
        <taxon>Orchidinae</taxon>
        <taxon>Platanthera</taxon>
    </lineage>
</organism>
<feature type="compositionally biased region" description="Polar residues" evidence="6">
    <location>
        <begin position="157"/>
        <end position="170"/>
    </location>
</feature>
<evidence type="ECO:0000313" key="8">
    <source>
        <dbReference type="EMBL" id="KAK8944926.1"/>
    </source>
</evidence>
<feature type="region of interest" description="Disordered" evidence="6">
    <location>
        <begin position="151"/>
        <end position="264"/>
    </location>
</feature>
<accession>A0AAP0BPP5</accession>
<comment type="caution">
    <text evidence="8">The sequence shown here is derived from an EMBL/GenBank/DDBJ whole genome shotgun (WGS) entry which is preliminary data.</text>
</comment>
<dbReference type="AlphaFoldDB" id="A0AAP0BPP5"/>
<dbReference type="GO" id="GO:0003723">
    <property type="term" value="F:RNA binding"/>
    <property type="evidence" value="ECO:0007669"/>
    <property type="project" value="UniProtKB-UniRule"/>
</dbReference>
<dbReference type="PANTHER" id="PTHR23236:SF25">
    <property type="entry name" value="RNA-BINDING PROTEIN 34"/>
    <property type="match status" value="1"/>
</dbReference>
<name>A0AAP0BPP5_9ASPA</name>
<evidence type="ECO:0000259" key="7">
    <source>
        <dbReference type="PROSITE" id="PS50102"/>
    </source>
</evidence>
<keyword evidence="3 5" id="KW-0694">RNA-binding</keyword>